<dbReference type="Pfam" id="PF00535">
    <property type="entry name" value="Glycos_transf_2"/>
    <property type="match status" value="1"/>
</dbReference>
<proteinExistence type="predicted"/>
<evidence type="ECO:0000313" key="2">
    <source>
        <dbReference type="EMBL" id="MCS7481282.1"/>
    </source>
</evidence>
<dbReference type="Gene3D" id="3.40.50.11010">
    <property type="match status" value="1"/>
</dbReference>
<evidence type="ECO:0000313" key="3">
    <source>
        <dbReference type="Proteomes" id="UP001141259"/>
    </source>
</evidence>
<dbReference type="InterPro" id="IPR029044">
    <property type="entry name" value="Nucleotide-diphossugar_trans"/>
</dbReference>
<dbReference type="AlphaFoldDB" id="A0A9X2VS97"/>
<dbReference type="Gene3D" id="3.40.50.2000">
    <property type="entry name" value="Glycogen Phosphorylase B"/>
    <property type="match status" value="1"/>
</dbReference>
<dbReference type="PANTHER" id="PTHR43179:SF7">
    <property type="entry name" value="RHAMNOSYLTRANSFERASE WBBL"/>
    <property type="match status" value="1"/>
</dbReference>
<name>A0A9X2VS97_9PSEU</name>
<dbReference type="EC" id="2.4.-.-" evidence="2"/>
<dbReference type="Pfam" id="PF13692">
    <property type="entry name" value="Glyco_trans_1_4"/>
    <property type="match status" value="1"/>
</dbReference>
<dbReference type="Proteomes" id="UP001141259">
    <property type="component" value="Unassembled WGS sequence"/>
</dbReference>
<accession>A0A9X2VS97</accession>
<dbReference type="SUPFAM" id="SSF53448">
    <property type="entry name" value="Nucleotide-diphospho-sugar transferases"/>
    <property type="match status" value="1"/>
</dbReference>
<keyword evidence="3" id="KW-1185">Reference proteome</keyword>
<evidence type="ECO:0000259" key="1">
    <source>
        <dbReference type="Pfam" id="PF00535"/>
    </source>
</evidence>
<dbReference type="PANTHER" id="PTHR43179">
    <property type="entry name" value="RHAMNOSYLTRANSFERASE WBBL"/>
    <property type="match status" value="1"/>
</dbReference>
<comment type="caution">
    <text evidence="2">The sequence shown here is derived from an EMBL/GenBank/DDBJ whole genome shotgun (WGS) entry which is preliminary data.</text>
</comment>
<organism evidence="2 3">
    <name type="scientific">Umezawaea endophytica</name>
    <dbReference type="NCBI Taxonomy" id="1654476"/>
    <lineage>
        <taxon>Bacteria</taxon>
        <taxon>Bacillati</taxon>
        <taxon>Actinomycetota</taxon>
        <taxon>Actinomycetes</taxon>
        <taxon>Pseudonocardiales</taxon>
        <taxon>Pseudonocardiaceae</taxon>
        <taxon>Umezawaea</taxon>
    </lineage>
</organism>
<protein>
    <submittedName>
        <fullName evidence="2">Glycosyltransferase</fullName>
        <ecNumber evidence="2">2.4.-.-</ecNumber>
    </submittedName>
</protein>
<keyword evidence="2" id="KW-0328">Glycosyltransferase</keyword>
<gene>
    <name evidence="2" type="ORF">NZH93_30870</name>
</gene>
<feature type="domain" description="Glycosyltransferase 2-like" evidence="1">
    <location>
        <begin position="8"/>
        <end position="122"/>
    </location>
</feature>
<dbReference type="Gene3D" id="3.90.550.10">
    <property type="entry name" value="Spore Coat Polysaccharide Biosynthesis Protein SpsA, Chain A"/>
    <property type="match status" value="1"/>
</dbReference>
<dbReference type="RefSeq" id="WP_259626771.1">
    <property type="nucleotide sequence ID" value="NZ_JANYMP010000017.1"/>
</dbReference>
<dbReference type="InterPro" id="IPR001173">
    <property type="entry name" value="Glyco_trans_2-like"/>
</dbReference>
<keyword evidence="2" id="KW-0808">Transferase</keyword>
<dbReference type="EMBL" id="JANYMP010000017">
    <property type="protein sequence ID" value="MCS7481282.1"/>
    <property type="molecule type" value="Genomic_DNA"/>
</dbReference>
<reference evidence="2" key="1">
    <citation type="submission" date="2022-08" db="EMBL/GenBank/DDBJ databases">
        <authorList>
            <person name="Tistechok S."/>
            <person name="Samborskyy M."/>
            <person name="Roman I."/>
        </authorList>
    </citation>
    <scope>NUCLEOTIDE SEQUENCE</scope>
    <source>
        <strain evidence="2">DSM 103496</strain>
    </source>
</reference>
<dbReference type="SUPFAM" id="SSF53756">
    <property type="entry name" value="UDP-Glycosyltransferase/glycogen phosphorylase"/>
    <property type="match status" value="1"/>
</dbReference>
<dbReference type="GO" id="GO:0016757">
    <property type="term" value="F:glycosyltransferase activity"/>
    <property type="evidence" value="ECO:0007669"/>
    <property type="project" value="UniProtKB-KW"/>
</dbReference>
<sequence>MDRSPVAVVIVTYQSERVIVDCLRSLPDDVLVVVVDNASTDRTTALVEETSPNAVVVRNPVNAGFAAGVNLGVAAAEGHDVLVLNADIRLRPGTVEALRATGADIAVPRLVGTDGALHHSLRREPTVLRALGEAVLGGGRAGRIPPLGETVLRPEDYERPHVVDWATGAAWLVSRRVLDALGPLDERYFLYSEETEYMLRAGEAGFPVRYVPSAVAEHIGGEVQTSPRLWSILTANRVRMHRERHGRVAAAAMWLAVALNEGLRSRDGRHRTALRGLLTMAEWPAEVPRATAAAEGPSYLCFSAQDWWYHNQAHSDFQLLRRVAKHRKVLLVNSIGLRMPLPGRSTQFARRILRKARSVAKLVRRPLPDTPGFHVMTPLPLPFYGKPWLRKLNSVLVRAQVRAVCLALRMGTPAVVATIPTAWDVVEPMKRRTLLFNRSDRHSAFPESDQSTIRALEDNLLSRSDRVLYVSRALQEEESGLTGDRAHFLDHGVDVDHFRRTEDLPADLASIPGPRIGFFGSLDDYLVDFDLLERVAVEFPNASLVMIGDATCSMERYEKYQNAHWLDFRSYAQIPAYGSGFDVALMPWLDNDWIKHANPIKMKEYLALGLAVVSTDFPEVARYSDVIRVAPDHTAFIEMIRRTLADGGPKTPEERRAAVLTASWDSRALELMALAEGTHVDAEGEPCAE</sequence>